<name>A0A089LNX9_9BACL</name>
<dbReference type="EMBL" id="CP009286">
    <property type="protein sequence ID" value="AIQ62577.1"/>
    <property type="molecule type" value="Genomic_DNA"/>
</dbReference>
<organism evidence="1 2">
    <name type="scientific">Paenibacillus stellifer</name>
    <dbReference type="NCBI Taxonomy" id="169760"/>
    <lineage>
        <taxon>Bacteria</taxon>
        <taxon>Bacillati</taxon>
        <taxon>Bacillota</taxon>
        <taxon>Bacilli</taxon>
        <taxon>Bacillales</taxon>
        <taxon>Paenibacillaceae</taxon>
        <taxon>Paenibacillus</taxon>
    </lineage>
</organism>
<protein>
    <submittedName>
        <fullName evidence="1">Uncharacterized protein</fullName>
    </submittedName>
</protein>
<dbReference type="KEGG" id="pste:PSTEL_05140"/>
<dbReference type="HOGENOM" id="CLU_047392_0_0_9"/>
<evidence type="ECO:0000313" key="1">
    <source>
        <dbReference type="EMBL" id="AIQ62577.1"/>
    </source>
</evidence>
<dbReference type="Proteomes" id="UP000029507">
    <property type="component" value="Chromosome"/>
</dbReference>
<accession>A0A089LNX9</accession>
<dbReference type="AlphaFoldDB" id="A0A089LNX9"/>
<proteinExistence type="predicted"/>
<sequence length="242" mass="27723">MSGQRAEQYLIWYGWDIQWAYEGIADLAAYVGYPKEKVLTGFDDDLKDASLAPPEERDLVNTVASVKFSQNDLLLFPLYGGIDVYLMYGSDLIDKIDKSYGYRNISLDEWSADFPVGGFHIDIPARRLEFWHANDIPNISYELQSKWSGWEVIGHYSNYEAQCRSTTGLLQFQNVNQDQLLEALKASLLKESSNPLDAVAYFVKKEADAGRKVEINPHALRYDRYELPKNVREEILEYAIGN</sequence>
<keyword evidence="2" id="KW-1185">Reference proteome</keyword>
<dbReference type="STRING" id="169760.PSTEL_05140"/>
<reference evidence="1 2" key="1">
    <citation type="submission" date="2014-08" db="EMBL/GenBank/DDBJ databases">
        <title>Comparative genomics of the Paenibacillus odorifer group.</title>
        <authorList>
            <person name="den Bakker H.C."/>
            <person name="Tsai Y.-C."/>
            <person name="Martin N."/>
            <person name="Korlach J."/>
            <person name="Wiedmann M."/>
        </authorList>
    </citation>
    <scope>NUCLEOTIDE SEQUENCE [LARGE SCALE GENOMIC DNA]</scope>
    <source>
        <strain evidence="1 2">DSM 14472</strain>
    </source>
</reference>
<evidence type="ECO:0000313" key="2">
    <source>
        <dbReference type="Proteomes" id="UP000029507"/>
    </source>
</evidence>
<gene>
    <name evidence="1" type="ORF">PSTEL_05140</name>
</gene>